<protein>
    <submittedName>
        <fullName evidence="15">Alkane 1-monooxygenase</fullName>
    </submittedName>
</protein>
<evidence type="ECO:0000256" key="1">
    <source>
        <dbReference type="ARBA" id="ARBA00004429"/>
    </source>
</evidence>
<keyword evidence="11 13" id="KW-0472">Membrane</keyword>
<dbReference type="STRING" id="990712.SAMN05216257_10789"/>
<sequence>MWGRVILFALASLGPVPLIAAGAAWGGLWAHAAFLAMTLLVFLLDEGGGALFGREGLSTFPRIAAALPVALALAHFALFWFVIAALARGAPGPWGWLPAFLAAALWFGQVSNANAHELIHARDRLRRRLGVLVYVSLLFGHHASAHPLVHHRHVGTPADPNSARKGQSYYSFWRQAWIGSFRAGLAAETARCKAAGRRGLLGHPYTGYIAGALAALGLSWALAGWAGVAVHFALASLAQAQLLMSDYVQHYGLRRREVAPGRLEPVSPRHSWNAPHWFSSHMMLNAPRHSDHHAHPLKPYPALELPEERAAPTLPYSLPAMGMIALWPRAWRRVMDRRLASWEAPAESDRRAPPAPRDAGTGQRAGA</sequence>
<evidence type="ECO:0000256" key="4">
    <source>
        <dbReference type="ARBA" id="ARBA00022519"/>
    </source>
</evidence>
<dbReference type="GO" id="GO:0006629">
    <property type="term" value="P:lipid metabolic process"/>
    <property type="evidence" value="ECO:0007669"/>
    <property type="project" value="InterPro"/>
</dbReference>
<evidence type="ECO:0000256" key="13">
    <source>
        <dbReference type="SAM" id="Phobius"/>
    </source>
</evidence>
<keyword evidence="5 13" id="KW-0812">Transmembrane</keyword>
<keyword evidence="10 15" id="KW-0503">Monooxygenase</keyword>
<dbReference type="GO" id="GO:0004497">
    <property type="term" value="F:monooxygenase activity"/>
    <property type="evidence" value="ECO:0007669"/>
    <property type="project" value="UniProtKB-KW"/>
</dbReference>
<keyword evidence="7 13" id="KW-1133">Transmembrane helix</keyword>
<dbReference type="OrthoDB" id="4759734at2"/>
<dbReference type="InterPro" id="IPR005804">
    <property type="entry name" value="FA_desaturase_dom"/>
</dbReference>
<evidence type="ECO:0000256" key="5">
    <source>
        <dbReference type="ARBA" id="ARBA00022692"/>
    </source>
</evidence>
<evidence type="ECO:0000256" key="12">
    <source>
        <dbReference type="SAM" id="MobiDB-lite"/>
    </source>
</evidence>
<name>A0A1G9GGC7_9RHOB</name>
<dbReference type="RefSeq" id="WP_092501096.1">
    <property type="nucleotide sequence ID" value="NZ_FNFV01000007.1"/>
</dbReference>
<evidence type="ECO:0000256" key="7">
    <source>
        <dbReference type="ARBA" id="ARBA00022989"/>
    </source>
</evidence>
<evidence type="ECO:0000313" key="15">
    <source>
        <dbReference type="EMBL" id="SDK99720.1"/>
    </source>
</evidence>
<feature type="domain" description="Fatty acid desaturase" evidence="14">
    <location>
        <begin position="93"/>
        <end position="321"/>
    </location>
</feature>
<dbReference type="GO" id="GO:0005886">
    <property type="term" value="C:plasma membrane"/>
    <property type="evidence" value="ECO:0007669"/>
    <property type="project" value="UniProtKB-SubCell"/>
</dbReference>
<comment type="similarity">
    <text evidence="2">Belongs to the fatty acid desaturase type 1 family. AlkB subfamily.</text>
</comment>
<keyword evidence="3" id="KW-1003">Cell membrane</keyword>
<keyword evidence="6" id="KW-0479">Metal-binding</keyword>
<dbReference type="CDD" id="cd03512">
    <property type="entry name" value="Alkane-hydroxylase"/>
    <property type="match status" value="1"/>
</dbReference>
<reference evidence="16" key="1">
    <citation type="submission" date="2016-10" db="EMBL/GenBank/DDBJ databases">
        <authorList>
            <person name="Varghese N."/>
            <person name="Submissions S."/>
        </authorList>
    </citation>
    <scope>NUCLEOTIDE SEQUENCE [LARGE SCALE GENOMIC DNA]</scope>
    <source>
        <strain evidence="16">CGMCC 1.10789</strain>
    </source>
</reference>
<dbReference type="InterPro" id="IPR033885">
    <property type="entry name" value="AlkB/XylM"/>
</dbReference>
<keyword evidence="8" id="KW-0560">Oxidoreductase</keyword>
<evidence type="ECO:0000256" key="10">
    <source>
        <dbReference type="ARBA" id="ARBA00023033"/>
    </source>
</evidence>
<keyword evidence="4" id="KW-0997">Cell inner membrane</keyword>
<feature type="region of interest" description="Disordered" evidence="12">
    <location>
        <begin position="342"/>
        <end position="367"/>
    </location>
</feature>
<gene>
    <name evidence="15" type="ORF">SAMN05216257_10789</name>
</gene>
<feature type="transmembrane region" description="Helical" evidence="13">
    <location>
        <begin position="93"/>
        <end position="110"/>
    </location>
</feature>
<evidence type="ECO:0000256" key="8">
    <source>
        <dbReference type="ARBA" id="ARBA00023002"/>
    </source>
</evidence>
<dbReference type="Pfam" id="PF00487">
    <property type="entry name" value="FA_desaturase"/>
    <property type="match status" value="1"/>
</dbReference>
<evidence type="ECO:0000256" key="9">
    <source>
        <dbReference type="ARBA" id="ARBA00023004"/>
    </source>
</evidence>
<evidence type="ECO:0000259" key="14">
    <source>
        <dbReference type="Pfam" id="PF00487"/>
    </source>
</evidence>
<evidence type="ECO:0000256" key="2">
    <source>
        <dbReference type="ARBA" id="ARBA00010823"/>
    </source>
</evidence>
<organism evidence="15 16">
    <name type="scientific">Meinhardsimonia xiamenensis</name>
    <dbReference type="NCBI Taxonomy" id="990712"/>
    <lineage>
        <taxon>Bacteria</taxon>
        <taxon>Pseudomonadati</taxon>
        <taxon>Pseudomonadota</taxon>
        <taxon>Alphaproteobacteria</taxon>
        <taxon>Rhodobacterales</taxon>
        <taxon>Paracoccaceae</taxon>
        <taxon>Meinhardsimonia</taxon>
    </lineage>
</organism>
<evidence type="ECO:0000256" key="3">
    <source>
        <dbReference type="ARBA" id="ARBA00022475"/>
    </source>
</evidence>
<comment type="subcellular location">
    <subcellularLocation>
        <location evidence="1">Cell inner membrane</location>
        <topology evidence="1">Multi-pass membrane protein</topology>
    </subcellularLocation>
</comment>
<dbReference type="Proteomes" id="UP000199328">
    <property type="component" value="Unassembled WGS sequence"/>
</dbReference>
<dbReference type="PANTHER" id="PTHR38674">
    <property type="entry name" value="ALKANE 1-MONOOXYGENASE 1"/>
    <property type="match status" value="1"/>
</dbReference>
<keyword evidence="16" id="KW-1185">Reference proteome</keyword>
<feature type="transmembrane region" description="Helical" evidence="13">
    <location>
        <begin position="208"/>
        <end position="234"/>
    </location>
</feature>
<dbReference type="EMBL" id="FNFV01000007">
    <property type="protein sequence ID" value="SDK99720.1"/>
    <property type="molecule type" value="Genomic_DNA"/>
</dbReference>
<feature type="transmembrane region" description="Helical" evidence="13">
    <location>
        <begin position="30"/>
        <end position="52"/>
    </location>
</feature>
<evidence type="ECO:0000313" key="16">
    <source>
        <dbReference type="Proteomes" id="UP000199328"/>
    </source>
</evidence>
<evidence type="ECO:0000256" key="6">
    <source>
        <dbReference type="ARBA" id="ARBA00022723"/>
    </source>
</evidence>
<accession>A0A1G9GGC7</accession>
<feature type="transmembrane region" description="Helical" evidence="13">
    <location>
        <begin position="64"/>
        <end position="87"/>
    </location>
</feature>
<dbReference type="AlphaFoldDB" id="A0A1G9GGC7"/>
<proteinExistence type="inferred from homology"/>
<dbReference type="GO" id="GO:0046872">
    <property type="term" value="F:metal ion binding"/>
    <property type="evidence" value="ECO:0007669"/>
    <property type="project" value="UniProtKB-KW"/>
</dbReference>
<keyword evidence="9" id="KW-0408">Iron</keyword>
<evidence type="ECO:0000256" key="11">
    <source>
        <dbReference type="ARBA" id="ARBA00023136"/>
    </source>
</evidence>
<dbReference type="PANTHER" id="PTHR38674:SF1">
    <property type="entry name" value="ALKANE 1-MONOOXYGENASE 1"/>
    <property type="match status" value="1"/>
</dbReference>